<accession>A0ABD1EA88</accession>
<evidence type="ECO:0000313" key="2">
    <source>
        <dbReference type="EMBL" id="KAL1491558.1"/>
    </source>
</evidence>
<dbReference type="Proteomes" id="UP001566132">
    <property type="component" value="Unassembled WGS sequence"/>
</dbReference>
<gene>
    <name evidence="2" type="ORF">ABEB36_012136</name>
</gene>
<feature type="region of interest" description="Disordered" evidence="1">
    <location>
        <begin position="101"/>
        <end position="138"/>
    </location>
</feature>
<protein>
    <submittedName>
        <fullName evidence="2">Uncharacterized protein</fullName>
    </submittedName>
</protein>
<reference evidence="2 3" key="1">
    <citation type="submission" date="2024-05" db="EMBL/GenBank/DDBJ databases">
        <title>Genetic variation in Jamaican populations of the coffee berry borer (Hypothenemus hampei).</title>
        <authorList>
            <person name="Errbii M."/>
            <person name="Myrie A."/>
        </authorList>
    </citation>
    <scope>NUCLEOTIDE SEQUENCE [LARGE SCALE GENOMIC DNA]</scope>
    <source>
        <strain evidence="2">JA-Hopewell-2020-01-JO</strain>
        <tissue evidence="2">Whole body</tissue>
    </source>
</reference>
<evidence type="ECO:0000256" key="1">
    <source>
        <dbReference type="SAM" id="MobiDB-lite"/>
    </source>
</evidence>
<name>A0ABD1EA88_HYPHA</name>
<organism evidence="2 3">
    <name type="scientific">Hypothenemus hampei</name>
    <name type="common">Coffee berry borer</name>
    <dbReference type="NCBI Taxonomy" id="57062"/>
    <lineage>
        <taxon>Eukaryota</taxon>
        <taxon>Metazoa</taxon>
        <taxon>Ecdysozoa</taxon>
        <taxon>Arthropoda</taxon>
        <taxon>Hexapoda</taxon>
        <taxon>Insecta</taxon>
        <taxon>Pterygota</taxon>
        <taxon>Neoptera</taxon>
        <taxon>Endopterygota</taxon>
        <taxon>Coleoptera</taxon>
        <taxon>Polyphaga</taxon>
        <taxon>Cucujiformia</taxon>
        <taxon>Curculionidae</taxon>
        <taxon>Scolytinae</taxon>
        <taxon>Hypothenemus</taxon>
    </lineage>
</organism>
<keyword evidence="3" id="KW-1185">Reference proteome</keyword>
<dbReference type="AlphaFoldDB" id="A0ABD1EA88"/>
<feature type="compositionally biased region" description="Low complexity" evidence="1">
    <location>
        <begin position="103"/>
        <end position="116"/>
    </location>
</feature>
<proteinExistence type="predicted"/>
<comment type="caution">
    <text evidence="2">The sequence shown here is derived from an EMBL/GenBank/DDBJ whole genome shotgun (WGS) entry which is preliminary data.</text>
</comment>
<evidence type="ECO:0000313" key="3">
    <source>
        <dbReference type="Proteomes" id="UP001566132"/>
    </source>
</evidence>
<dbReference type="EMBL" id="JBDJPC010000009">
    <property type="protein sequence ID" value="KAL1491558.1"/>
    <property type="molecule type" value="Genomic_DNA"/>
</dbReference>
<sequence>MSKKKSQKVLIPKGIINADEDVLIEIPRTFKDKPLVVAAKPGSQIVHSSFPGTSQSSIHYILLPNIQATEMEEKQAIQAKLEAYQEARRQFLLETSRVANQISSRTNTSRSRTSTRSSRRKAREINDSDDDNYDDFKDDICFCSSKKSGTSFK</sequence>